<evidence type="ECO:0000256" key="2">
    <source>
        <dbReference type="SAM" id="SignalP"/>
    </source>
</evidence>
<feature type="compositionally biased region" description="Basic and acidic residues" evidence="1">
    <location>
        <begin position="102"/>
        <end position="133"/>
    </location>
</feature>
<proteinExistence type="predicted"/>
<feature type="compositionally biased region" description="Basic and acidic residues" evidence="1">
    <location>
        <begin position="341"/>
        <end position="367"/>
    </location>
</feature>
<evidence type="ECO:0000313" key="4">
    <source>
        <dbReference type="Proteomes" id="UP000230750"/>
    </source>
</evidence>
<reference evidence="3 4" key="1">
    <citation type="journal article" date="2017" name="PLoS Biol.">
        <title>The sea cucumber genome provides insights into morphological evolution and visceral regeneration.</title>
        <authorList>
            <person name="Zhang X."/>
            <person name="Sun L."/>
            <person name="Yuan J."/>
            <person name="Sun Y."/>
            <person name="Gao Y."/>
            <person name="Zhang L."/>
            <person name="Li S."/>
            <person name="Dai H."/>
            <person name="Hamel J.F."/>
            <person name="Liu C."/>
            <person name="Yu Y."/>
            <person name="Liu S."/>
            <person name="Lin W."/>
            <person name="Guo K."/>
            <person name="Jin S."/>
            <person name="Xu P."/>
            <person name="Storey K.B."/>
            <person name="Huan P."/>
            <person name="Zhang T."/>
            <person name="Zhou Y."/>
            <person name="Zhang J."/>
            <person name="Lin C."/>
            <person name="Li X."/>
            <person name="Xing L."/>
            <person name="Huo D."/>
            <person name="Sun M."/>
            <person name="Wang L."/>
            <person name="Mercier A."/>
            <person name="Li F."/>
            <person name="Yang H."/>
            <person name="Xiang J."/>
        </authorList>
    </citation>
    <scope>NUCLEOTIDE SEQUENCE [LARGE SCALE GENOMIC DNA]</scope>
    <source>
        <strain evidence="3">Shaxun</strain>
        <tissue evidence="3">Muscle</tissue>
    </source>
</reference>
<feature type="compositionally biased region" description="Basic and acidic residues" evidence="1">
    <location>
        <begin position="545"/>
        <end position="567"/>
    </location>
</feature>
<dbReference type="AlphaFoldDB" id="A0A2G8JF13"/>
<feature type="region of interest" description="Disordered" evidence="1">
    <location>
        <begin position="504"/>
        <end position="576"/>
    </location>
</feature>
<gene>
    <name evidence="3" type="ORF">BSL78_28831</name>
</gene>
<feature type="region of interest" description="Disordered" evidence="1">
    <location>
        <begin position="100"/>
        <end position="148"/>
    </location>
</feature>
<feature type="compositionally biased region" description="Basic and acidic residues" evidence="1">
    <location>
        <begin position="668"/>
        <end position="677"/>
    </location>
</feature>
<organism evidence="3 4">
    <name type="scientific">Stichopus japonicus</name>
    <name type="common">Sea cucumber</name>
    <dbReference type="NCBI Taxonomy" id="307972"/>
    <lineage>
        <taxon>Eukaryota</taxon>
        <taxon>Metazoa</taxon>
        <taxon>Echinodermata</taxon>
        <taxon>Eleutherozoa</taxon>
        <taxon>Echinozoa</taxon>
        <taxon>Holothuroidea</taxon>
        <taxon>Aspidochirotacea</taxon>
        <taxon>Aspidochirotida</taxon>
        <taxon>Stichopodidae</taxon>
        <taxon>Apostichopus</taxon>
    </lineage>
</organism>
<dbReference type="EMBL" id="MRZV01002206">
    <property type="protein sequence ID" value="PIK34344.1"/>
    <property type="molecule type" value="Genomic_DNA"/>
</dbReference>
<keyword evidence="2" id="KW-0732">Signal</keyword>
<feature type="chain" id="PRO_5013916624" evidence="2">
    <location>
        <begin position="22"/>
        <end position="721"/>
    </location>
</feature>
<evidence type="ECO:0000313" key="3">
    <source>
        <dbReference type="EMBL" id="PIK34344.1"/>
    </source>
</evidence>
<feature type="region of interest" description="Disordered" evidence="1">
    <location>
        <begin position="173"/>
        <end position="200"/>
    </location>
</feature>
<keyword evidence="4" id="KW-1185">Reference proteome</keyword>
<evidence type="ECO:0000256" key="1">
    <source>
        <dbReference type="SAM" id="MobiDB-lite"/>
    </source>
</evidence>
<dbReference type="Proteomes" id="UP000230750">
    <property type="component" value="Unassembled WGS sequence"/>
</dbReference>
<feature type="compositionally biased region" description="Basic and acidic residues" evidence="1">
    <location>
        <begin position="689"/>
        <end position="721"/>
    </location>
</feature>
<protein>
    <submittedName>
        <fullName evidence="3">Uncharacterized protein</fullName>
    </submittedName>
</protein>
<name>A0A2G8JF13_STIJA</name>
<feature type="region of interest" description="Disordered" evidence="1">
    <location>
        <begin position="632"/>
        <end position="721"/>
    </location>
</feature>
<feature type="signal peptide" evidence="2">
    <location>
        <begin position="1"/>
        <end position="21"/>
    </location>
</feature>
<sequence length="721" mass="81263">MPLCCFPFLIVSASPASSATADCTPSRANGTVSTKLKTPVRRRLEDDFKKYRNLKNVFLTLEYFDSISIVSLTAGCARLNYLKSCMENNVSILEIVAQDTEQANRDRSRNNHNDSPVKNDREIKRTDIQKGERAQNASHKASKDLQEHLPGLSSLGKFRKSCGLSYHRYKGTSHTGNGGSANDTISHSANSTVKTGQNGKLHSRHGDVACNHGNHSRCCTENESGHHGDSIFKRDMNCERAEVSSVLHHSPEVSNTQCSCDKLKSRHCCQVVESRNGTQEKDSSNMCCIHRERQMDVTASSRGEIGSGATHFDIVTDESHIRDSNAVASKHGDCRSNLPHGHTDIDKSLLGHRDVETSSHSDHRIEPTKSSNSLDQIDLCLNDVSRGHPSQCETSHRHNMLDQSGMTQNNVIVSNHRDHQSNTSDPQHLAQEVDVQVNNVIASTDQEFRLEPKRELNYRQPESSLRNNMEIFDTGKHQSDPSNYHPNNDRRKARNYRCHEYTQHQYQDVRSNHRPTHNHSASEFPESRISESSQRPRVGGNRQDFNSRYEDVGASGDGRRRGRDPSDTRGSGGVIDLSRYNSEEVLINTRMQHESSTRNRYSNGRRILLNEKLVRFNDAYDSRLRHQQMALESEQGVQHCRGGQQTVSRSSRDGARTDGAGYSVPRTAEQRPTDRNSSHKSRAVTAVIVDEKEPTNREESSSSRRKSEENVRQDWTKRTHL</sequence>
<comment type="caution">
    <text evidence="3">The sequence shown here is derived from an EMBL/GenBank/DDBJ whole genome shotgun (WGS) entry which is preliminary data.</text>
</comment>
<accession>A0A2G8JF13</accession>
<feature type="region of interest" description="Disordered" evidence="1">
    <location>
        <begin position="326"/>
        <end position="371"/>
    </location>
</feature>